<dbReference type="EMBL" id="MU393426">
    <property type="protein sequence ID" value="KAI4869956.1"/>
    <property type="molecule type" value="Genomic_DNA"/>
</dbReference>
<organism evidence="1 2">
    <name type="scientific">Hypoxylon rubiginosum</name>
    <dbReference type="NCBI Taxonomy" id="110542"/>
    <lineage>
        <taxon>Eukaryota</taxon>
        <taxon>Fungi</taxon>
        <taxon>Dikarya</taxon>
        <taxon>Ascomycota</taxon>
        <taxon>Pezizomycotina</taxon>
        <taxon>Sordariomycetes</taxon>
        <taxon>Xylariomycetidae</taxon>
        <taxon>Xylariales</taxon>
        <taxon>Hypoxylaceae</taxon>
        <taxon>Hypoxylon</taxon>
    </lineage>
</organism>
<keyword evidence="2" id="KW-1185">Reference proteome</keyword>
<sequence length="575" mass="63648">MVPKLALVAAFLSTSTLARSLLQNEAQQVLDDVSSSEFKCDVPAALDPSEDGLPAAGDIFSDHEALLLQVKRHGTIVKVPSISFDDNGEPGEDSRWNIFYDLHRAFAALYPNLHLRMDRETVNTFGLVYTIKGSDSSLKPLMLAAHQDVVPVADASTWKYPPFSAYFDGEWLWGRGASDDKNSLTGLMSALETLLSNPQWVPKRTIILALGFDEECSGRRGAGHIGKYLEDLYGPDSMALILDEGGMGLQLLGSDTLYALPAVMEKGHVDIWLELYVNGGHSSTPYPHTGIGIMSEFVNQLESNPWKPKLIKGSPIYNHFVCQARYSPDAAPKITKLINKGDLETLTDELATIDRATQYRIQTSQAVDYFIGGVKINAMPEYIKIGVNHRVAPQDSIATVKANILEQIKPIVKKFGLSVRAFKGEDNNPDFEFEKDIEDGVVEPMYEVDYNGTLILTSSQPTLVAPISPSSGPVWDVFSGTIQHSFAFEGGKVVPVGELMTGNTDTRHYLNLTSHVYRWTPTRQGRNANAHTVDERVDMNSHLELVRFYYDLIRNFDASPVSSFKDQDQLEIGEL</sequence>
<reference evidence="1 2" key="1">
    <citation type="journal article" date="2022" name="New Phytol.">
        <title>Ecological generalism drives hyperdiversity of secondary metabolite gene clusters in xylarialean endophytes.</title>
        <authorList>
            <person name="Franco M.E.E."/>
            <person name="Wisecaver J.H."/>
            <person name="Arnold A.E."/>
            <person name="Ju Y.M."/>
            <person name="Slot J.C."/>
            <person name="Ahrendt S."/>
            <person name="Moore L.P."/>
            <person name="Eastman K.E."/>
            <person name="Scott K."/>
            <person name="Konkel Z."/>
            <person name="Mondo S.J."/>
            <person name="Kuo A."/>
            <person name="Hayes R.D."/>
            <person name="Haridas S."/>
            <person name="Andreopoulos B."/>
            <person name="Riley R."/>
            <person name="LaButti K."/>
            <person name="Pangilinan J."/>
            <person name="Lipzen A."/>
            <person name="Amirebrahimi M."/>
            <person name="Yan J."/>
            <person name="Adam C."/>
            <person name="Keymanesh K."/>
            <person name="Ng V."/>
            <person name="Louie K."/>
            <person name="Northen T."/>
            <person name="Drula E."/>
            <person name="Henrissat B."/>
            <person name="Hsieh H.M."/>
            <person name="Youens-Clark K."/>
            <person name="Lutzoni F."/>
            <person name="Miadlikowska J."/>
            <person name="Eastwood D.C."/>
            <person name="Hamelin R.C."/>
            <person name="Grigoriev I.V."/>
            <person name="U'Ren J.M."/>
        </authorList>
    </citation>
    <scope>NUCLEOTIDE SEQUENCE [LARGE SCALE GENOMIC DNA]</scope>
    <source>
        <strain evidence="1 2">CBS 119005</strain>
    </source>
</reference>
<keyword evidence="1" id="KW-0121">Carboxypeptidase</keyword>
<proteinExistence type="predicted"/>
<name>A0ACB9ZEF3_9PEZI</name>
<gene>
    <name evidence="1" type="ORF">F4820DRAFT_404677</name>
</gene>
<evidence type="ECO:0000313" key="1">
    <source>
        <dbReference type="EMBL" id="KAI4869956.1"/>
    </source>
</evidence>
<comment type="caution">
    <text evidence="1">The sequence shown here is derived from an EMBL/GenBank/DDBJ whole genome shotgun (WGS) entry which is preliminary data.</text>
</comment>
<dbReference type="Proteomes" id="UP001497700">
    <property type="component" value="Unassembled WGS sequence"/>
</dbReference>
<keyword evidence="1" id="KW-0378">Hydrolase</keyword>
<accession>A0ACB9ZEF3</accession>
<keyword evidence="1" id="KW-0645">Protease</keyword>
<protein>
    <submittedName>
        <fullName evidence="1">Carboxypeptidase S</fullName>
    </submittedName>
</protein>
<evidence type="ECO:0000313" key="2">
    <source>
        <dbReference type="Proteomes" id="UP001497700"/>
    </source>
</evidence>